<dbReference type="Proteomes" id="UP001187192">
    <property type="component" value="Unassembled WGS sequence"/>
</dbReference>
<evidence type="ECO:0000313" key="3">
    <source>
        <dbReference type="EMBL" id="GMN35127.1"/>
    </source>
</evidence>
<evidence type="ECO:0000256" key="1">
    <source>
        <dbReference type="SAM" id="MobiDB-lite"/>
    </source>
</evidence>
<gene>
    <name evidence="2" type="ORF">TIFTF001_044982</name>
    <name evidence="3" type="ORF">TIFTF001_044983</name>
</gene>
<reference evidence="3" key="1">
    <citation type="submission" date="2023-07" db="EMBL/GenBank/DDBJ databases">
        <title>draft genome sequence of fig (Ficus carica).</title>
        <authorList>
            <person name="Takahashi T."/>
            <person name="Nishimura K."/>
        </authorList>
    </citation>
    <scope>NUCLEOTIDE SEQUENCE</scope>
</reference>
<evidence type="ECO:0000313" key="4">
    <source>
        <dbReference type="Proteomes" id="UP001187192"/>
    </source>
</evidence>
<keyword evidence="4" id="KW-1185">Reference proteome</keyword>
<protein>
    <submittedName>
        <fullName evidence="3">Uncharacterized protein</fullName>
    </submittedName>
</protein>
<comment type="caution">
    <text evidence="3">The sequence shown here is derived from an EMBL/GenBank/DDBJ whole genome shotgun (WGS) entry which is preliminary data.</text>
</comment>
<dbReference type="EMBL" id="BTGU01003660">
    <property type="protein sequence ID" value="GMN35127.1"/>
    <property type="molecule type" value="Genomic_DNA"/>
</dbReference>
<proteinExistence type="predicted"/>
<organism evidence="3 4">
    <name type="scientific">Ficus carica</name>
    <name type="common">Common fig</name>
    <dbReference type="NCBI Taxonomy" id="3494"/>
    <lineage>
        <taxon>Eukaryota</taxon>
        <taxon>Viridiplantae</taxon>
        <taxon>Streptophyta</taxon>
        <taxon>Embryophyta</taxon>
        <taxon>Tracheophyta</taxon>
        <taxon>Spermatophyta</taxon>
        <taxon>Magnoliopsida</taxon>
        <taxon>eudicotyledons</taxon>
        <taxon>Gunneridae</taxon>
        <taxon>Pentapetalae</taxon>
        <taxon>rosids</taxon>
        <taxon>fabids</taxon>
        <taxon>Rosales</taxon>
        <taxon>Moraceae</taxon>
        <taxon>Ficeae</taxon>
        <taxon>Ficus</taxon>
    </lineage>
</organism>
<sequence length="89" mass="10039">MEKQRSQSPSLVTRGLRARSRTPDDAHFSDLRRCGCGGDFESFTSDHHCRRLDFPDLDYRLQSMHVSRISGDMGTTAAHQSSVTRSLVI</sequence>
<dbReference type="EMBL" id="BTGU01003659">
    <property type="protein sequence ID" value="GMN35111.1"/>
    <property type="molecule type" value="Genomic_DNA"/>
</dbReference>
<name>A0AA88CYX8_FICCA</name>
<evidence type="ECO:0000313" key="2">
    <source>
        <dbReference type="EMBL" id="GMN35111.1"/>
    </source>
</evidence>
<accession>A0AA88CYX8</accession>
<feature type="region of interest" description="Disordered" evidence="1">
    <location>
        <begin position="1"/>
        <end position="27"/>
    </location>
</feature>
<feature type="compositionally biased region" description="Polar residues" evidence="1">
    <location>
        <begin position="1"/>
        <end position="11"/>
    </location>
</feature>
<dbReference type="AlphaFoldDB" id="A0AA88CYX8"/>